<name>I4Z277_9HYPH</name>
<dbReference type="PATRIC" id="fig|864069.3.peg.966"/>
<sequence>MTETFQRRTIAGRGDAESIAIQVLNFIVADVDRIIQFLNVTGLQPETIRESATSSHFLLGILEYGAKDDELLKAIDQAMKIRPTVILAAIMHLSPETEAKPLDKKVDAAPQPPRRNLFHSSGDNTDEGSGSLPITETYQG</sequence>
<evidence type="ECO:0000313" key="2">
    <source>
        <dbReference type="EMBL" id="EIM30319.1"/>
    </source>
</evidence>
<keyword evidence="3" id="KW-1185">Reference proteome</keyword>
<protein>
    <submittedName>
        <fullName evidence="2">Uncharacterized protein</fullName>
    </submittedName>
</protein>
<evidence type="ECO:0000256" key="1">
    <source>
        <dbReference type="SAM" id="MobiDB-lite"/>
    </source>
</evidence>
<dbReference type="EMBL" id="JH660638">
    <property type="protein sequence ID" value="EIM30319.1"/>
    <property type="molecule type" value="Genomic_DNA"/>
</dbReference>
<reference evidence="2 3" key="1">
    <citation type="submission" date="2012-02" db="EMBL/GenBank/DDBJ databases">
        <title>Improved High-Quality Draft sequence of Microvirga sp. WSM3557.</title>
        <authorList>
            <consortium name="US DOE Joint Genome Institute"/>
            <person name="Lucas S."/>
            <person name="Han J."/>
            <person name="Lapidus A."/>
            <person name="Cheng J.-F."/>
            <person name="Goodwin L."/>
            <person name="Pitluck S."/>
            <person name="Peters L."/>
            <person name="Zhang X."/>
            <person name="Detter J.C."/>
            <person name="Han C."/>
            <person name="Tapia R."/>
            <person name="Land M."/>
            <person name="Hauser L."/>
            <person name="Kyrpides N."/>
            <person name="Ivanova N."/>
            <person name="Pagani I."/>
            <person name="Brau L."/>
            <person name="Yates R."/>
            <person name="O'Hara G."/>
            <person name="Rui T."/>
            <person name="Howieson J."/>
            <person name="Reeve W."/>
            <person name="Woyke T."/>
        </authorList>
    </citation>
    <scope>NUCLEOTIDE SEQUENCE [LARGE SCALE GENOMIC DNA]</scope>
    <source>
        <strain evidence="2 3">WSM3557</strain>
    </source>
</reference>
<dbReference type="InterPro" id="IPR021955">
    <property type="entry name" value="DUF3572"/>
</dbReference>
<dbReference type="HOGENOM" id="CLU_1832851_0_0_5"/>
<gene>
    <name evidence="2" type="ORF">MicloDRAFT_00008690</name>
</gene>
<dbReference type="Pfam" id="PF12096">
    <property type="entry name" value="DUF3572"/>
    <property type="match status" value="1"/>
</dbReference>
<proteinExistence type="predicted"/>
<evidence type="ECO:0000313" key="3">
    <source>
        <dbReference type="Proteomes" id="UP000003947"/>
    </source>
</evidence>
<dbReference type="RefSeq" id="WP_009489508.1">
    <property type="nucleotide sequence ID" value="NZ_CP141049.1"/>
</dbReference>
<dbReference type="AlphaFoldDB" id="I4Z277"/>
<dbReference type="Proteomes" id="UP000003947">
    <property type="component" value="Unassembled WGS sequence"/>
</dbReference>
<organism evidence="2 3">
    <name type="scientific">Microvirga lotononidis</name>
    <dbReference type="NCBI Taxonomy" id="864069"/>
    <lineage>
        <taxon>Bacteria</taxon>
        <taxon>Pseudomonadati</taxon>
        <taxon>Pseudomonadota</taxon>
        <taxon>Alphaproteobacteria</taxon>
        <taxon>Hyphomicrobiales</taxon>
        <taxon>Methylobacteriaceae</taxon>
        <taxon>Microvirga</taxon>
    </lineage>
</organism>
<feature type="region of interest" description="Disordered" evidence="1">
    <location>
        <begin position="99"/>
        <end position="140"/>
    </location>
</feature>
<dbReference type="STRING" id="864069.MicloDRAFT_00008690"/>
<dbReference type="eggNOG" id="ENOG5032ZJY">
    <property type="taxonomic scope" value="Bacteria"/>
</dbReference>
<accession>I4Z277</accession>